<comment type="similarity">
    <text evidence="2">Belongs to the protein kinase superfamily. STE Ser/Thr protein kinase family. STE20 subfamily.</text>
</comment>
<dbReference type="SUPFAM" id="SSF56112">
    <property type="entry name" value="Protein kinase-like (PK-like)"/>
    <property type="match status" value="2"/>
</dbReference>
<dbReference type="Gene3D" id="1.10.510.10">
    <property type="entry name" value="Transferase(Phosphotransferase) domain 1"/>
    <property type="match status" value="2"/>
</dbReference>
<dbReference type="InterPro" id="IPR020635">
    <property type="entry name" value="Tyr_kinase_cat_dom"/>
</dbReference>
<dbReference type="InterPro" id="IPR000719">
    <property type="entry name" value="Prot_kinase_dom"/>
</dbReference>
<accession>A0A8H6XVJ9</accession>
<evidence type="ECO:0000256" key="1">
    <source>
        <dbReference type="ARBA" id="ARBA00001946"/>
    </source>
</evidence>
<dbReference type="Pfam" id="PF07714">
    <property type="entry name" value="PK_Tyr_Ser-Thr"/>
    <property type="match status" value="1"/>
</dbReference>
<evidence type="ECO:0000256" key="5">
    <source>
        <dbReference type="ARBA" id="ARBA00022741"/>
    </source>
</evidence>
<proteinExistence type="inferred from homology"/>
<gene>
    <name evidence="9" type="ORF">MVEN_01469700</name>
</gene>
<dbReference type="Pfam" id="PF00069">
    <property type="entry name" value="Pkinase"/>
    <property type="match status" value="1"/>
</dbReference>
<dbReference type="OrthoDB" id="248923at2759"/>
<dbReference type="InterPro" id="IPR011009">
    <property type="entry name" value="Kinase-like_dom_sf"/>
</dbReference>
<sequence length="781" mass="88062">MSRPSRQRDSRDSTRNDPWVPAMVTESRLIVYQSVFSLVYEVSHASDSRVHNDLGARYDTMSADDSISAIVKSLDSRKALMQVASDLGIHDDSRLRDALREDEKRLAKSILAILNSDSERAAILRLEGDSAQNFLDVVQNMLDRGFLVQQEHNSKARRLILKLSEACDRLPSSLFITGVTGRNEHAIFGGGFGDIYQATYEGKTVALKHIRTFLRDAEQRRIRLQFCREALVWQHLHHPFILPFIGIDRQTFPSSLCMVSPWMENGTILKYLNDHGRANVDKLLSEIAQGLQYLHSRNIIHGDLRGANILITHEWNACLADFGLTSLSDATIATNTSYRAGSIRWMAPELIDPDRFGQKFLRTPATDVYAFGCVCLELYTGRPPFASLSETACLLRVINGDRPERPSDELAMPGVLWEHVNEFWAQDSVMRPATATVVLHMRSHLHNGANKKPESKSLSQFYKVAPAQKDVDTLSDDTDILKRMWDFVSHDDPKRIYRVVKKLGPGWSGPVYQATESATGRSVVITQNDMTNQQKHLFFNQISVMKELQHPNIVSFVASYLVEPEELWIVTDHIESCELTEIIRNNILAEDQMSNICCQTCNGLAYMHSQSVIHRDIRPDNILVDSLGRIRIKGFGFCAKLTEQRPRRASLAGTPHWMAPEVVKQKQYGAEVDVWSLGILLIELTGVENGPPYMDEDPLTVLYTIAANGTPKLKQPEALSSELKDFLSRCLCVDVESRANAVELLTHPFLQKACDLAGLAPLLRFRRNKDPLERMEKEAAG</sequence>
<evidence type="ECO:0000256" key="2">
    <source>
        <dbReference type="ARBA" id="ARBA00008874"/>
    </source>
</evidence>
<evidence type="ECO:0000313" key="10">
    <source>
        <dbReference type="Proteomes" id="UP000620124"/>
    </source>
</evidence>
<keyword evidence="10" id="KW-1185">Reference proteome</keyword>
<keyword evidence="9" id="KW-0418">Kinase</keyword>
<dbReference type="InterPro" id="IPR001245">
    <property type="entry name" value="Ser-Thr/Tyr_kinase_cat_dom"/>
</dbReference>
<dbReference type="PROSITE" id="PS50011">
    <property type="entry name" value="PROTEIN_KINASE_DOM"/>
    <property type="match status" value="2"/>
</dbReference>
<protein>
    <submittedName>
        <fullName evidence="9">Kinase-like protein</fullName>
    </submittedName>
</protein>
<dbReference type="PROSITE" id="PS00109">
    <property type="entry name" value="PROTEIN_KINASE_TYR"/>
    <property type="match status" value="2"/>
</dbReference>
<comment type="caution">
    <text evidence="9">The sequence shown here is derived from an EMBL/GenBank/DDBJ whole genome shotgun (WGS) entry which is preliminary data.</text>
</comment>
<feature type="domain" description="Protein kinase" evidence="8">
    <location>
        <begin position="497"/>
        <end position="750"/>
    </location>
</feature>
<dbReference type="PANTHER" id="PTHR45832">
    <property type="entry name" value="SERINE/THREONINE-PROTEIN KINASE SAMKA-RELATED-RELATED"/>
    <property type="match status" value="1"/>
</dbReference>
<dbReference type="FunFam" id="1.10.510.10:FF:000768">
    <property type="entry name" value="Non-specific serine/threonine protein kinase"/>
    <property type="match status" value="1"/>
</dbReference>
<dbReference type="PANTHER" id="PTHR45832:SF22">
    <property type="entry name" value="SERINE_THREONINE-PROTEIN KINASE SAMKA-RELATED"/>
    <property type="match status" value="1"/>
</dbReference>
<keyword evidence="3" id="KW-0808">Transferase</keyword>
<keyword evidence="7" id="KW-0460">Magnesium</keyword>
<evidence type="ECO:0000256" key="7">
    <source>
        <dbReference type="ARBA" id="ARBA00022842"/>
    </source>
</evidence>
<keyword evidence="4" id="KW-0479">Metal-binding</keyword>
<evidence type="ECO:0000259" key="8">
    <source>
        <dbReference type="PROSITE" id="PS50011"/>
    </source>
</evidence>
<dbReference type="GO" id="GO:0004713">
    <property type="term" value="F:protein tyrosine kinase activity"/>
    <property type="evidence" value="ECO:0007669"/>
    <property type="project" value="InterPro"/>
</dbReference>
<dbReference type="Gene3D" id="3.30.200.20">
    <property type="entry name" value="Phosphorylase Kinase, domain 1"/>
    <property type="match status" value="1"/>
</dbReference>
<organism evidence="9 10">
    <name type="scientific">Mycena venus</name>
    <dbReference type="NCBI Taxonomy" id="2733690"/>
    <lineage>
        <taxon>Eukaryota</taxon>
        <taxon>Fungi</taxon>
        <taxon>Dikarya</taxon>
        <taxon>Basidiomycota</taxon>
        <taxon>Agaricomycotina</taxon>
        <taxon>Agaricomycetes</taxon>
        <taxon>Agaricomycetidae</taxon>
        <taxon>Agaricales</taxon>
        <taxon>Marasmiineae</taxon>
        <taxon>Mycenaceae</taxon>
        <taxon>Mycena</taxon>
    </lineage>
</organism>
<evidence type="ECO:0000313" key="9">
    <source>
        <dbReference type="EMBL" id="KAF7347152.1"/>
    </source>
</evidence>
<dbReference type="InterPro" id="IPR008266">
    <property type="entry name" value="Tyr_kinase_AS"/>
</dbReference>
<evidence type="ECO:0000256" key="6">
    <source>
        <dbReference type="ARBA" id="ARBA00022840"/>
    </source>
</evidence>
<feature type="domain" description="Protein kinase" evidence="8">
    <location>
        <begin position="181"/>
        <end position="443"/>
    </location>
</feature>
<name>A0A8H6XVJ9_9AGAR</name>
<keyword evidence="6" id="KW-0067">ATP-binding</keyword>
<keyword evidence="5" id="KW-0547">Nucleotide-binding</keyword>
<evidence type="ECO:0000256" key="4">
    <source>
        <dbReference type="ARBA" id="ARBA00022723"/>
    </source>
</evidence>
<dbReference type="AlphaFoldDB" id="A0A8H6XVJ9"/>
<dbReference type="Proteomes" id="UP000620124">
    <property type="component" value="Unassembled WGS sequence"/>
</dbReference>
<dbReference type="GO" id="GO:0005524">
    <property type="term" value="F:ATP binding"/>
    <property type="evidence" value="ECO:0007669"/>
    <property type="project" value="UniProtKB-KW"/>
</dbReference>
<dbReference type="SMART" id="SM00219">
    <property type="entry name" value="TyrKc"/>
    <property type="match status" value="2"/>
</dbReference>
<dbReference type="InterPro" id="IPR051931">
    <property type="entry name" value="PAK3-like"/>
</dbReference>
<comment type="cofactor">
    <cofactor evidence="1">
        <name>Mg(2+)</name>
        <dbReference type="ChEBI" id="CHEBI:18420"/>
    </cofactor>
</comment>
<dbReference type="GO" id="GO:0046872">
    <property type="term" value="F:metal ion binding"/>
    <property type="evidence" value="ECO:0007669"/>
    <property type="project" value="UniProtKB-KW"/>
</dbReference>
<dbReference type="EMBL" id="JACAZI010000012">
    <property type="protein sequence ID" value="KAF7347152.1"/>
    <property type="molecule type" value="Genomic_DNA"/>
</dbReference>
<reference evidence="9" key="1">
    <citation type="submission" date="2020-05" db="EMBL/GenBank/DDBJ databases">
        <title>Mycena genomes resolve the evolution of fungal bioluminescence.</title>
        <authorList>
            <person name="Tsai I.J."/>
        </authorList>
    </citation>
    <scope>NUCLEOTIDE SEQUENCE</scope>
    <source>
        <strain evidence="9">CCC161011</strain>
    </source>
</reference>
<evidence type="ECO:0000256" key="3">
    <source>
        <dbReference type="ARBA" id="ARBA00022679"/>
    </source>
</evidence>